<dbReference type="InParanoid" id="A0A0C3CXH4"/>
<reference evidence="2" key="2">
    <citation type="submission" date="2015-01" db="EMBL/GenBank/DDBJ databases">
        <title>Evolutionary Origins and Diversification of the Mycorrhizal Mutualists.</title>
        <authorList>
            <consortium name="DOE Joint Genome Institute"/>
            <consortium name="Mycorrhizal Genomics Consortium"/>
            <person name="Kohler A."/>
            <person name="Kuo A."/>
            <person name="Nagy L.G."/>
            <person name="Floudas D."/>
            <person name="Copeland A."/>
            <person name="Barry K.W."/>
            <person name="Cichocki N."/>
            <person name="Veneault-Fourrey C."/>
            <person name="LaButti K."/>
            <person name="Lindquist E.A."/>
            <person name="Lipzen A."/>
            <person name="Lundell T."/>
            <person name="Morin E."/>
            <person name="Murat C."/>
            <person name="Riley R."/>
            <person name="Ohm R."/>
            <person name="Sun H."/>
            <person name="Tunlid A."/>
            <person name="Henrissat B."/>
            <person name="Grigoriev I.V."/>
            <person name="Hibbett D.S."/>
            <person name="Martin F."/>
        </authorList>
    </citation>
    <scope>NUCLEOTIDE SEQUENCE [LARGE SCALE GENOMIC DNA]</scope>
    <source>
        <strain evidence="2">Foug A</strain>
    </source>
</reference>
<dbReference type="Pfam" id="PF18759">
    <property type="entry name" value="Plavaka"/>
    <property type="match status" value="1"/>
</dbReference>
<organism evidence="1 2">
    <name type="scientific">Scleroderma citrinum Foug A</name>
    <dbReference type="NCBI Taxonomy" id="1036808"/>
    <lineage>
        <taxon>Eukaryota</taxon>
        <taxon>Fungi</taxon>
        <taxon>Dikarya</taxon>
        <taxon>Basidiomycota</taxon>
        <taxon>Agaricomycotina</taxon>
        <taxon>Agaricomycetes</taxon>
        <taxon>Agaricomycetidae</taxon>
        <taxon>Boletales</taxon>
        <taxon>Sclerodermatineae</taxon>
        <taxon>Sclerodermataceae</taxon>
        <taxon>Scleroderma</taxon>
    </lineage>
</organism>
<dbReference type="InterPro" id="IPR041078">
    <property type="entry name" value="Plavaka"/>
</dbReference>
<evidence type="ECO:0000313" key="2">
    <source>
        <dbReference type="Proteomes" id="UP000053989"/>
    </source>
</evidence>
<dbReference type="OrthoDB" id="2688393at2759"/>
<dbReference type="Proteomes" id="UP000053989">
    <property type="component" value="Unassembled WGS sequence"/>
</dbReference>
<accession>A0A0C3CXH4</accession>
<name>A0A0C3CXH4_9AGAM</name>
<dbReference type="EMBL" id="KN822185">
    <property type="protein sequence ID" value="KIM53275.1"/>
    <property type="molecule type" value="Genomic_DNA"/>
</dbReference>
<evidence type="ECO:0000313" key="1">
    <source>
        <dbReference type="EMBL" id="KIM53275.1"/>
    </source>
</evidence>
<dbReference type="AlphaFoldDB" id="A0A0C3CXH4"/>
<gene>
    <name evidence="1" type="ORF">SCLCIDRAFT_32030</name>
</gene>
<proteinExistence type="predicted"/>
<sequence>MEAGTTCADCDCGGISSCSNCGGIDIICPSCGDFGIPTIEETNVTGQYDGRSDLIGKGETLLDRLQTHEHERCRKHLIYYPFADEGEWELAKFLALNLNKTQVSQFLKLRWEQFDTRAKPSFGTVDRLFGWLGSLPVGPQWQSTKINVSGYETMEDAHLIWHDGLEVVKDLFSNPMFTKYMTYSPHEVRCGEECEYSEFFTGTHAFAIQAQLPVGSTIVPIILASDKTPVTRQTGGLEMHPVFLTIGNIQSDIRMQATSHAWRCIAFIPSPKFNIHSDFRMILLARVFHWSLDVITASLKVAARDGTALVDPCGNVHNCYTPLVTYITDLPEQQLIAGVAKNASPVTMAEQSQFGDPIPAAPQTREQILRQIQEVCSKAHPWDLVAFQKVAKSLKLLGVHLPFWRNWMFGDPSYFLNGEILHSGHKFFFDHILSWCKVAAGSSILDTRFSSLHQRVSFCHFSSGVSRPLQMTGRDHRNIQRSIVPILDGAGTVTDGFIRAIRGLVEFIYRAQDPVHTDSSIAAMQQALADFHSMKQSILDLRARKGSSGVINHFWIPKLELMLSFWRQIKANGTLMQYSTEVPECLLITHCKTTFQRTSRNTRTYADQVIEILNRKETICLFDLYLILRQAEHSAIENAIDSEEEEVTTMDPALEFI</sequence>
<protein>
    <submittedName>
        <fullName evidence="1">Uncharacterized protein</fullName>
    </submittedName>
</protein>
<reference evidence="1 2" key="1">
    <citation type="submission" date="2014-04" db="EMBL/GenBank/DDBJ databases">
        <authorList>
            <consortium name="DOE Joint Genome Institute"/>
            <person name="Kuo A."/>
            <person name="Kohler A."/>
            <person name="Nagy L.G."/>
            <person name="Floudas D."/>
            <person name="Copeland A."/>
            <person name="Barry K.W."/>
            <person name="Cichocki N."/>
            <person name="Veneault-Fourrey C."/>
            <person name="LaButti K."/>
            <person name="Lindquist E.A."/>
            <person name="Lipzen A."/>
            <person name="Lundell T."/>
            <person name="Morin E."/>
            <person name="Murat C."/>
            <person name="Sun H."/>
            <person name="Tunlid A."/>
            <person name="Henrissat B."/>
            <person name="Grigoriev I.V."/>
            <person name="Hibbett D.S."/>
            <person name="Martin F."/>
            <person name="Nordberg H.P."/>
            <person name="Cantor M.N."/>
            <person name="Hua S.X."/>
        </authorList>
    </citation>
    <scope>NUCLEOTIDE SEQUENCE [LARGE SCALE GENOMIC DNA]</scope>
    <source>
        <strain evidence="1 2">Foug A</strain>
    </source>
</reference>
<keyword evidence="2" id="KW-1185">Reference proteome</keyword>
<dbReference type="HOGENOM" id="CLU_006344_10_3_1"/>